<dbReference type="InterPro" id="IPR039910">
    <property type="entry name" value="D15-like"/>
</dbReference>
<evidence type="ECO:0000313" key="11">
    <source>
        <dbReference type="Proteomes" id="UP000293912"/>
    </source>
</evidence>
<feature type="domain" description="Bacterial surface antigen (D15)" evidence="8">
    <location>
        <begin position="394"/>
        <end position="642"/>
    </location>
</feature>
<dbReference type="AlphaFoldDB" id="A0A4P6WT37"/>
<feature type="signal peptide" evidence="7">
    <location>
        <begin position="1"/>
        <end position="29"/>
    </location>
</feature>
<evidence type="ECO:0000256" key="2">
    <source>
        <dbReference type="ARBA" id="ARBA00022452"/>
    </source>
</evidence>
<dbReference type="InterPro" id="IPR000184">
    <property type="entry name" value="Bac_surfAg_D15"/>
</dbReference>
<dbReference type="RefSeq" id="WP_079364511.1">
    <property type="nucleotide sequence ID" value="NZ_CP037867.1"/>
</dbReference>
<sequence length="642" mass="70049" precursor="true">MTLTSRRRVASTRLFCLLSLLFLGMPLQAAEPGPGSVPEASDTSAAPERFAITLQAPGDLQAFLLRHIELQRYRHLPDLDSGELDRLLIAAPDNLRQLLGTQGFFSPEVTVTRQPGGPALGEVLIRIEPGPATQVASSAVYFSGDIARHAAAEEQREAVRRRSQQAVGQPFSQAAWDRTKSDTLRLLTAERYPRARIANSLSDIDATGHAAHWHIELDSGAPVRIGEVRVDGAERYDPRTVERLVRLAGLRPGADYSLSRLQDAQQHIADTGYYSSVFAYVDLDAAGEADAPAPVVVQVREAPLKKVVLGIGGSTNNGPRLSAEHQHLRMPFLGWQARSKLQLERHDQLLSTDWSAPVEDDGWHWLTGGRLARQTDGDNTVSSLRLSLGKAQNSPRMDRRYFVQYDRARTVNTALASLSSDGNEAAVSVNYGWTWRRFDQLPFPQSGYGLGLTLGAGTTLGSERKPFLSTQARWLGYWPLDRGLGAWTATAETREPTTAPPPSRLGRLALRLQGGALLADSTARIPDTQLFLTGGDNTVRGYGLRDIGVPQADGSVAPGRYMAVASFEWQRPIWRGGVRTDWESVLFADAGIVTNQPSHTSPKVGVGAGLRYNSPVGPLQLDLAYGLGPKRLRVHLNVGFSF</sequence>
<dbReference type="Pfam" id="PF01103">
    <property type="entry name" value="Omp85"/>
    <property type="match status" value="1"/>
</dbReference>
<evidence type="ECO:0000256" key="6">
    <source>
        <dbReference type="ARBA" id="ARBA00023237"/>
    </source>
</evidence>
<evidence type="ECO:0000256" key="4">
    <source>
        <dbReference type="ARBA" id="ARBA00022729"/>
    </source>
</evidence>
<dbReference type="PANTHER" id="PTHR12815">
    <property type="entry name" value="SORTING AND ASSEMBLY MACHINERY SAMM50 PROTEIN FAMILY MEMBER"/>
    <property type="match status" value="1"/>
</dbReference>
<protein>
    <submittedName>
        <fullName evidence="10">Translocation and assembly module TamA</fullName>
    </submittedName>
</protein>
<evidence type="ECO:0000256" key="5">
    <source>
        <dbReference type="ARBA" id="ARBA00023136"/>
    </source>
</evidence>
<evidence type="ECO:0000256" key="7">
    <source>
        <dbReference type="SAM" id="SignalP"/>
    </source>
</evidence>
<evidence type="ECO:0000256" key="1">
    <source>
        <dbReference type="ARBA" id="ARBA00004370"/>
    </source>
</evidence>
<dbReference type="Gene3D" id="3.10.20.310">
    <property type="entry name" value="membrane protein fhac"/>
    <property type="match status" value="2"/>
</dbReference>
<keyword evidence="6" id="KW-0998">Cell outer membrane</keyword>
<keyword evidence="11" id="KW-1185">Reference proteome</keyword>
<keyword evidence="3" id="KW-0812">Transmembrane</keyword>
<dbReference type="PANTHER" id="PTHR12815:SF47">
    <property type="entry name" value="TRANSLOCATION AND ASSEMBLY MODULE SUBUNIT TAMA"/>
    <property type="match status" value="1"/>
</dbReference>
<proteinExistence type="predicted"/>
<reference evidence="10 11" key="1">
    <citation type="submission" date="2019-03" db="EMBL/GenBank/DDBJ databases">
        <authorList>
            <person name="Sebastian G."/>
            <person name="Baumann P."/>
            <person name="Ruckert C."/>
            <person name="Kalinowski J."/>
            <person name="Nebel B."/>
            <person name="Takors R."/>
            <person name="Blombach B."/>
        </authorList>
    </citation>
    <scope>NUCLEOTIDE SEQUENCE [LARGE SCALE GENOMIC DNA]</scope>
    <source>
        <strain evidence="10 11">DSM 1084</strain>
    </source>
</reference>
<feature type="chain" id="PRO_5020620063" evidence="7">
    <location>
        <begin position="30"/>
        <end position="642"/>
    </location>
</feature>
<dbReference type="GO" id="GO:0019867">
    <property type="term" value="C:outer membrane"/>
    <property type="evidence" value="ECO:0007669"/>
    <property type="project" value="InterPro"/>
</dbReference>
<evidence type="ECO:0000313" key="10">
    <source>
        <dbReference type="EMBL" id="QBM26962.1"/>
    </source>
</evidence>
<keyword evidence="4 7" id="KW-0732">Signal</keyword>
<keyword evidence="5" id="KW-0472">Membrane</keyword>
<evidence type="ECO:0000259" key="9">
    <source>
        <dbReference type="Pfam" id="PF07244"/>
    </source>
</evidence>
<dbReference type="InterPro" id="IPR010827">
    <property type="entry name" value="BamA/TamA_POTRA"/>
</dbReference>
<comment type="subcellular location">
    <subcellularLocation>
        <location evidence="1">Membrane</location>
    </subcellularLocation>
</comment>
<dbReference type="Pfam" id="PF07244">
    <property type="entry name" value="POTRA"/>
    <property type="match status" value="1"/>
</dbReference>
<dbReference type="KEGG" id="hpse:HPF_04660"/>
<dbReference type="Proteomes" id="UP000293912">
    <property type="component" value="Chromosome"/>
</dbReference>
<feature type="domain" description="POTRA" evidence="9">
    <location>
        <begin position="223"/>
        <end position="301"/>
    </location>
</feature>
<dbReference type="Gene3D" id="2.40.160.50">
    <property type="entry name" value="membrane protein fhac: a member of the omp85/tpsb transporter family"/>
    <property type="match status" value="1"/>
</dbReference>
<evidence type="ECO:0000256" key="3">
    <source>
        <dbReference type="ARBA" id="ARBA00022692"/>
    </source>
</evidence>
<evidence type="ECO:0000259" key="8">
    <source>
        <dbReference type="Pfam" id="PF01103"/>
    </source>
</evidence>
<organism evidence="10 11">
    <name type="scientific">Hydrogenophaga pseudoflava</name>
    <name type="common">Pseudomonas carboxydoflava</name>
    <dbReference type="NCBI Taxonomy" id="47421"/>
    <lineage>
        <taxon>Bacteria</taxon>
        <taxon>Pseudomonadati</taxon>
        <taxon>Pseudomonadota</taxon>
        <taxon>Betaproteobacteria</taxon>
        <taxon>Burkholderiales</taxon>
        <taxon>Comamonadaceae</taxon>
        <taxon>Hydrogenophaga</taxon>
    </lineage>
</organism>
<gene>
    <name evidence="10" type="primary">tamA</name>
    <name evidence="10" type="ORF">HPF_04660</name>
</gene>
<dbReference type="EMBL" id="CP037867">
    <property type="protein sequence ID" value="QBM26962.1"/>
    <property type="molecule type" value="Genomic_DNA"/>
</dbReference>
<keyword evidence="2" id="KW-1134">Transmembrane beta strand</keyword>
<accession>A0A4P6WT37</accession>
<name>A0A4P6WT37_HYDPS</name>